<gene>
    <name evidence="1" type="ORF">MUB52_14450</name>
</gene>
<keyword evidence="2" id="KW-1185">Reference proteome</keyword>
<comment type="caution">
    <text evidence="1">The sequence shown here is derived from an EMBL/GenBank/DDBJ whole genome shotgun (WGS) entry which is preliminary data.</text>
</comment>
<reference evidence="1 2" key="1">
    <citation type="submission" date="2022-04" db="EMBL/GenBank/DDBJ databases">
        <title>Roseobacter sp. WL0113 is a bacterium isolated from neritic sediment.</title>
        <authorList>
            <person name="Wang L."/>
            <person name="He W."/>
            <person name="Zhang D.-F."/>
        </authorList>
    </citation>
    <scope>NUCLEOTIDE SEQUENCE [LARGE SCALE GENOMIC DNA]</scope>
    <source>
        <strain evidence="1 2">WL0113</strain>
    </source>
</reference>
<dbReference type="Proteomes" id="UP001208690">
    <property type="component" value="Unassembled WGS sequence"/>
</dbReference>
<sequence>MQNQLAVGVGGGLLFGVLLAVAISGTLADGKIERAMGEADEASEAAMSAATEALEARITELEARLSESAAAAAAEVDDKLAALQADVAGQLAAVSEAAEAQASDLAALAEQMAEAPGASADPANAAANLDMPTADARAVGETAIFADGAVRVFVSALDQDGQSARLSVNGTAHSLAVGASAPVTVDEAECAVALAGVTDAGAVIGFDCGTETPQAAAADVPPAPEDGHTPGTTVSLADGALRVFVSALAADGSSARLAVNGIETVTVASGSSIEVTAGDQTCTLTVTGVGAGMVGLEGNCS</sequence>
<dbReference type="EMBL" id="JALIEB010000009">
    <property type="protein sequence ID" value="MCV3272635.1"/>
    <property type="molecule type" value="Genomic_DNA"/>
</dbReference>
<proteinExistence type="predicted"/>
<accession>A0ABT3BGC0</accession>
<name>A0ABT3BGC0_9RHOB</name>
<evidence type="ECO:0000313" key="2">
    <source>
        <dbReference type="Proteomes" id="UP001208690"/>
    </source>
</evidence>
<evidence type="ECO:0000313" key="1">
    <source>
        <dbReference type="EMBL" id="MCV3272635.1"/>
    </source>
</evidence>
<organism evidence="1 2">
    <name type="scientific">Roseobacter sinensis</name>
    <dbReference type="NCBI Taxonomy" id="2931391"/>
    <lineage>
        <taxon>Bacteria</taxon>
        <taxon>Pseudomonadati</taxon>
        <taxon>Pseudomonadota</taxon>
        <taxon>Alphaproteobacteria</taxon>
        <taxon>Rhodobacterales</taxon>
        <taxon>Roseobacteraceae</taxon>
        <taxon>Roseobacter</taxon>
    </lineage>
</organism>
<protein>
    <submittedName>
        <fullName evidence="1">Uncharacterized protein</fullName>
    </submittedName>
</protein>
<dbReference type="RefSeq" id="WP_263844952.1">
    <property type="nucleotide sequence ID" value="NZ_JALIEB010000009.1"/>
</dbReference>